<dbReference type="Gene3D" id="3.30.70.2330">
    <property type="match status" value="1"/>
</dbReference>
<dbReference type="InterPro" id="IPR014001">
    <property type="entry name" value="Helicase_ATP-bd"/>
</dbReference>
<evidence type="ECO:0000256" key="2">
    <source>
        <dbReference type="ARBA" id="ARBA00007025"/>
    </source>
</evidence>
<dbReference type="AlphaFoldDB" id="A0A9W8Y8G2"/>
<comment type="subcellular location">
    <subcellularLocation>
        <location evidence="1">Nucleus</location>
    </subcellularLocation>
</comment>
<dbReference type="Gene3D" id="3.30.40.10">
    <property type="entry name" value="Zinc/RING finger domain, C3HC4 (zinc finger)"/>
    <property type="match status" value="1"/>
</dbReference>
<reference evidence="16" key="1">
    <citation type="submission" date="2022-10" db="EMBL/GenBank/DDBJ databases">
        <title>Tapping the CABI collections for fungal endophytes: first genome assemblies for Collariella, Neodidymelliopsis, Ascochyta clinopodiicola, Didymella pomorum, Didymosphaeria variabile, Neocosmospora piperis and Neocucurbitaria cava.</title>
        <authorList>
            <person name="Hill R."/>
        </authorList>
    </citation>
    <scope>NUCLEOTIDE SEQUENCE</scope>
    <source>
        <strain evidence="16">IMI 356814</strain>
    </source>
</reference>
<keyword evidence="6" id="KW-0378">Hydrolase</keyword>
<feature type="region of interest" description="Disordered" evidence="12">
    <location>
        <begin position="191"/>
        <end position="270"/>
    </location>
</feature>
<dbReference type="SUPFAM" id="SSF57850">
    <property type="entry name" value="RING/U-box"/>
    <property type="match status" value="1"/>
</dbReference>
<keyword evidence="3" id="KW-0479">Metal-binding</keyword>
<dbReference type="Proteomes" id="UP001140560">
    <property type="component" value="Unassembled WGS sequence"/>
</dbReference>
<dbReference type="CDD" id="cd18793">
    <property type="entry name" value="SF2_C_SNF"/>
    <property type="match status" value="1"/>
</dbReference>
<evidence type="ECO:0000256" key="10">
    <source>
        <dbReference type="ARBA" id="ARBA00023242"/>
    </source>
</evidence>
<dbReference type="InterPro" id="IPR000330">
    <property type="entry name" value="SNF2_N"/>
</dbReference>
<feature type="compositionally biased region" description="Polar residues" evidence="12">
    <location>
        <begin position="944"/>
        <end position="956"/>
    </location>
</feature>
<name>A0A9W8Y8G2_9PLEO</name>
<protein>
    <submittedName>
        <fullName evidence="16">Uncharacterized protein</fullName>
    </submittedName>
</protein>
<keyword evidence="9" id="KW-0067">ATP-binding</keyword>
<dbReference type="SMART" id="SM00490">
    <property type="entry name" value="HELICc"/>
    <property type="match status" value="1"/>
</dbReference>
<feature type="domain" description="RING-type" evidence="13">
    <location>
        <begin position="691"/>
        <end position="729"/>
    </location>
</feature>
<dbReference type="PANTHER" id="PTHR45626">
    <property type="entry name" value="TRANSCRIPTION TERMINATION FACTOR 2-RELATED"/>
    <property type="match status" value="1"/>
</dbReference>
<dbReference type="GO" id="GO:0003676">
    <property type="term" value="F:nucleic acid binding"/>
    <property type="evidence" value="ECO:0007669"/>
    <property type="project" value="InterPro"/>
</dbReference>
<dbReference type="PANTHER" id="PTHR45626:SF11">
    <property type="entry name" value="FAMILY HELICASE, PUTATIVE (AFU_ORTHOLOGUE AFUA_5G06590)-RELATED"/>
    <property type="match status" value="1"/>
</dbReference>
<dbReference type="SMART" id="SM00910">
    <property type="entry name" value="HIRAN"/>
    <property type="match status" value="1"/>
</dbReference>
<keyword evidence="5 11" id="KW-0863">Zinc-finger</keyword>
<keyword evidence="8" id="KW-0862">Zinc</keyword>
<dbReference type="PROSITE" id="PS51194">
    <property type="entry name" value="HELICASE_CTER"/>
    <property type="match status" value="1"/>
</dbReference>
<dbReference type="SMART" id="SM00487">
    <property type="entry name" value="DEXDc"/>
    <property type="match status" value="1"/>
</dbReference>
<comment type="caution">
    <text evidence="16">The sequence shown here is derived from an EMBL/GenBank/DDBJ whole genome shotgun (WGS) entry which is preliminary data.</text>
</comment>
<comment type="similarity">
    <text evidence="2">Belongs to the SNF2/RAD54 helicase family.</text>
</comment>
<keyword evidence="4" id="KW-0547">Nucleotide-binding</keyword>
<evidence type="ECO:0000259" key="14">
    <source>
        <dbReference type="PROSITE" id="PS51192"/>
    </source>
</evidence>
<feature type="region of interest" description="Disordered" evidence="12">
    <location>
        <begin position="923"/>
        <end position="956"/>
    </location>
</feature>
<dbReference type="InterPro" id="IPR038718">
    <property type="entry name" value="SNF2-like_sf"/>
</dbReference>
<dbReference type="Gene3D" id="3.40.50.10810">
    <property type="entry name" value="Tandem AAA-ATPase domain"/>
    <property type="match status" value="1"/>
</dbReference>
<dbReference type="GO" id="GO:0008094">
    <property type="term" value="F:ATP-dependent activity, acting on DNA"/>
    <property type="evidence" value="ECO:0007669"/>
    <property type="project" value="TreeGrafter"/>
</dbReference>
<evidence type="ECO:0000259" key="15">
    <source>
        <dbReference type="PROSITE" id="PS51194"/>
    </source>
</evidence>
<dbReference type="OrthoDB" id="448448at2759"/>
<feature type="compositionally biased region" description="Basic and acidic residues" evidence="12">
    <location>
        <begin position="15"/>
        <end position="24"/>
    </location>
</feature>
<dbReference type="InterPro" id="IPR013083">
    <property type="entry name" value="Znf_RING/FYVE/PHD"/>
</dbReference>
<dbReference type="InterPro" id="IPR027417">
    <property type="entry name" value="P-loop_NTPase"/>
</dbReference>
<dbReference type="SUPFAM" id="SSF52540">
    <property type="entry name" value="P-loop containing nucleoside triphosphate hydrolases"/>
    <property type="match status" value="2"/>
</dbReference>
<feature type="domain" description="Helicase ATP-binding" evidence="14">
    <location>
        <begin position="353"/>
        <end position="532"/>
    </location>
</feature>
<dbReference type="InterPro" id="IPR050628">
    <property type="entry name" value="SNF2_RAD54_helicase_TF"/>
</dbReference>
<proteinExistence type="inferred from homology"/>
<evidence type="ECO:0000256" key="8">
    <source>
        <dbReference type="ARBA" id="ARBA00022833"/>
    </source>
</evidence>
<dbReference type="GO" id="GO:0006281">
    <property type="term" value="P:DNA repair"/>
    <property type="evidence" value="ECO:0007669"/>
    <property type="project" value="TreeGrafter"/>
</dbReference>
<feature type="domain" description="Helicase C-terminal" evidence="15">
    <location>
        <begin position="771"/>
        <end position="925"/>
    </location>
</feature>
<dbReference type="PROSITE" id="PS51192">
    <property type="entry name" value="HELICASE_ATP_BIND_1"/>
    <property type="match status" value="1"/>
</dbReference>
<evidence type="ECO:0000256" key="4">
    <source>
        <dbReference type="ARBA" id="ARBA00022741"/>
    </source>
</evidence>
<feature type="compositionally biased region" description="Acidic residues" evidence="12">
    <location>
        <begin position="48"/>
        <end position="58"/>
    </location>
</feature>
<dbReference type="GO" id="GO:0005524">
    <property type="term" value="F:ATP binding"/>
    <property type="evidence" value="ECO:0007669"/>
    <property type="project" value="UniProtKB-KW"/>
</dbReference>
<evidence type="ECO:0000259" key="13">
    <source>
        <dbReference type="PROSITE" id="PS50089"/>
    </source>
</evidence>
<dbReference type="CDD" id="cd18008">
    <property type="entry name" value="DEXDc_SHPRH-like"/>
    <property type="match status" value="1"/>
</dbReference>
<dbReference type="Pfam" id="PF00176">
    <property type="entry name" value="SNF2-rel_dom"/>
    <property type="match status" value="1"/>
</dbReference>
<dbReference type="InterPro" id="IPR001650">
    <property type="entry name" value="Helicase_C-like"/>
</dbReference>
<sequence length="956" mass="106525">MPRKRSAKAMGPADDGSRLDDSTRAPKSARTRYDQSGAPGASQTDAIYIDDDDEEADASQDAPDASQGYNEHAYSYGLYGAVQEKIVGVRYYNGYATLGEMVMCRREPNNAYDRNAIRVLNVQGEQIGHLPRTLAARLAKYMDNRSLLVEAHITGHKGAFECPIELKYYGTNEPVEREELLRQMRADRLPIGHAAEQRRKDDAAKKERQRLAKEAAKQAKKKGGAVVGGGEGQDYENGMSEYMAGQSQGDGLGPGPSLEDIIGNSERFNPRNVEQMVEEFGIKEDDLAAMPKATQPEAVQTELHPFQLQGLQWMLDKENPQLPAQNTKDVVQLWQRHPKIPNAFTNLATNFSLTNPALASGGILADDMGLGKTLQIISLIMADRALGRRTKDACDATLILAPVSVMSNWSTQIKNHVRKEHALRIMFWHGTRKESITPKQIENWDVVITTYESVSSDWYSQKSVALPRKSGPFSVKWRRIIVDEGHNIRNPKAKKAIATSNLMAQSRWTLTGTPIINNLKDLYSQIRFLRLSGGLDSFEIFNGAIMRPVLHGDVQGNRVLQMLMAGICLRRKKEMGFIDLRLPELSEYVHKIKLHAHEQEKYDTLEAQAKGTLDIYKKNIGGQKSMDTYRHLLEVLLRMRQLCNHWQLVGEERLQSIMAQLEAEGVVDLTEENKVALQKMLQLSIESQEDCPICLDTLKEPVITKCAHIFCTSCLERVVDTQHKCPMCRNELESFQATTVKPAKEAAGQAAPLTVEQMADKASLEKNTSSKVEALLDIVKASSRDPTNKTIIFSQWTSFLDVLQPHLTMHGLKYTRIDGSMSATQRDAALEALESDPSTTIMLASLAVCSVGLNLVAANQVIMADSWWAPAIEDQAIDRVHRLGQKRATKVFRLVVEDSVEERVLGIQEEKRKLMGLAFAEKDGGKQRKRGTGAGLGDLMKLLGQNQGQGREQAQA</sequence>
<dbReference type="InterPro" id="IPR014905">
    <property type="entry name" value="HIRAN"/>
</dbReference>
<evidence type="ECO:0000256" key="11">
    <source>
        <dbReference type="PROSITE-ProRule" id="PRU00175"/>
    </source>
</evidence>
<evidence type="ECO:0000313" key="17">
    <source>
        <dbReference type="Proteomes" id="UP001140560"/>
    </source>
</evidence>
<dbReference type="GO" id="GO:0008270">
    <property type="term" value="F:zinc ion binding"/>
    <property type="evidence" value="ECO:0007669"/>
    <property type="project" value="UniProtKB-KW"/>
</dbReference>
<evidence type="ECO:0000256" key="1">
    <source>
        <dbReference type="ARBA" id="ARBA00004123"/>
    </source>
</evidence>
<keyword evidence="7" id="KW-0347">Helicase</keyword>
<evidence type="ECO:0000256" key="7">
    <source>
        <dbReference type="ARBA" id="ARBA00022806"/>
    </source>
</evidence>
<evidence type="ECO:0000313" key="16">
    <source>
        <dbReference type="EMBL" id="KAJ4370525.1"/>
    </source>
</evidence>
<dbReference type="InterPro" id="IPR049730">
    <property type="entry name" value="SNF2/RAD54-like_C"/>
</dbReference>
<evidence type="ECO:0000256" key="3">
    <source>
        <dbReference type="ARBA" id="ARBA00022723"/>
    </source>
</evidence>
<feature type="region of interest" description="Disordered" evidence="12">
    <location>
        <begin position="1"/>
        <end position="68"/>
    </location>
</feature>
<dbReference type="GO" id="GO:0004386">
    <property type="term" value="F:helicase activity"/>
    <property type="evidence" value="ECO:0007669"/>
    <property type="project" value="UniProtKB-KW"/>
</dbReference>
<evidence type="ECO:0000256" key="9">
    <source>
        <dbReference type="ARBA" id="ARBA00022840"/>
    </source>
</evidence>
<dbReference type="Pfam" id="PF13923">
    <property type="entry name" value="zf-C3HC4_2"/>
    <property type="match status" value="1"/>
</dbReference>
<keyword evidence="10" id="KW-0539">Nucleus</keyword>
<organism evidence="16 17">
    <name type="scientific">Neocucurbitaria cava</name>
    <dbReference type="NCBI Taxonomy" id="798079"/>
    <lineage>
        <taxon>Eukaryota</taxon>
        <taxon>Fungi</taxon>
        <taxon>Dikarya</taxon>
        <taxon>Ascomycota</taxon>
        <taxon>Pezizomycotina</taxon>
        <taxon>Dothideomycetes</taxon>
        <taxon>Pleosporomycetidae</taxon>
        <taxon>Pleosporales</taxon>
        <taxon>Pleosporineae</taxon>
        <taxon>Cucurbitariaceae</taxon>
        <taxon>Neocucurbitaria</taxon>
    </lineage>
</organism>
<feature type="compositionally biased region" description="Basic and acidic residues" evidence="12">
    <location>
        <begin position="191"/>
        <end position="217"/>
    </location>
</feature>
<evidence type="ECO:0000256" key="5">
    <source>
        <dbReference type="ARBA" id="ARBA00022771"/>
    </source>
</evidence>
<dbReference type="PROSITE" id="PS00518">
    <property type="entry name" value="ZF_RING_1"/>
    <property type="match status" value="1"/>
</dbReference>
<dbReference type="Pfam" id="PF00271">
    <property type="entry name" value="Helicase_C"/>
    <property type="match status" value="1"/>
</dbReference>
<gene>
    <name evidence="16" type="ORF">N0V83_005046</name>
</gene>
<dbReference type="EMBL" id="JAPEUY010000008">
    <property type="protein sequence ID" value="KAJ4370525.1"/>
    <property type="molecule type" value="Genomic_DNA"/>
</dbReference>
<accession>A0A9W8Y8G2</accession>
<keyword evidence="17" id="KW-1185">Reference proteome</keyword>
<dbReference type="Pfam" id="PF08797">
    <property type="entry name" value="HIRAN"/>
    <property type="match status" value="1"/>
</dbReference>
<dbReference type="InterPro" id="IPR001841">
    <property type="entry name" value="Znf_RING"/>
</dbReference>
<dbReference type="PROSITE" id="PS50089">
    <property type="entry name" value="ZF_RING_2"/>
    <property type="match status" value="1"/>
</dbReference>
<dbReference type="GO" id="GO:0016818">
    <property type="term" value="F:hydrolase activity, acting on acid anhydrides, in phosphorus-containing anhydrides"/>
    <property type="evidence" value="ECO:0007669"/>
    <property type="project" value="InterPro"/>
</dbReference>
<evidence type="ECO:0000256" key="6">
    <source>
        <dbReference type="ARBA" id="ARBA00022801"/>
    </source>
</evidence>
<dbReference type="InterPro" id="IPR017907">
    <property type="entry name" value="Znf_RING_CS"/>
</dbReference>
<dbReference type="SMART" id="SM00184">
    <property type="entry name" value="RING"/>
    <property type="match status" value="1"/>
</dbReference>
<dbReference type="GO" id="GO:0005634">
    <property type="term" value="C:nucleus"/>
    <property type="evidence" value="ECO:0007669"/>
    <property type="project" value="UniProtKB-SubCell"/>
</dbReference>
<evidence type="ECO:0000256" key="12">
    <source>
        <dbReference type="SAM" id="MobiDB-lite"/>
    </source>
</evidence>
<dbReference type="Gene3D" id="3.40.50.300">
    <property type="entry name" value="P-loop containing nucleotide triphosphate hydrolases"/>
    <property type="match status" value="1"/>
</dbReference>